<feature type="compositionally biased region" description="Low complexity" evidence="1">
    <location>
        <begin position="162"/>
        <end position="176"/>
    </location>
</feature>
<dbReference type="EMBL" id="KQ258255">
    <property type="protein sequence ID" value="KOM25198.1"/>
    <property type="molecule type" value="Genomic_DNA"/>
</dbReference>
<dbReference type="AlphaFoldDB" id="A0A0L9T3N7"/>
<evidence type="ECO:0000256" key="1">
    <source>
        <dbReference type="SAM" id="MobiDB-lite"/>
    </source>
</evidence>
<dbReference type="OMA" id="TMEEHEE"/>
<accession>A0A0L9T3N7</accession>
<name>A0A0L9T3N7_PHAAN</name>
<reference evidence="4" key="1">
    <citation type="journal article" date="2015" name="Proc. Natl. Acad. Sci. U.S.A.">
        <title>Genome sequencing of adzuki bean (Vigna angularis) provides insight into high starch and low fat accumulation and domestication.</title>
        <authorList>
            <person name="Yang K."/>
            <person name="Tian Z."/>
            <person name="Chen C."/>
            <person name="Luo L."/>
            <person name="Zhao B."/>
            <person name="Wang Z."/>
            <person name="Yu L."/>
            <person name="Li Y."/>
            <person name="Sun Y."/>
            <person name="Li W."/>
            <person name="Chen Y."/>
            <person name="Li Y."/>
            <person name="Zhang Y."/>
            <person name="Ai D."/>
            <person name="Zhao J."/>
            <person name="Shang C."/>
            <person name="Ma Y."/>
            <person name="Wu B."/>
            <person name="Wang M."/>
            <person name="Gao L."/>
            <person name="Sun D."/>
            <person name="Zhang P."/>
            <person name="Guo F."/>
            <person name="Wang W."/>
            <person name="Li Y."/>
            <person name="Wang J."/>
            <person name="Varshney R.K."/>
            <person name="Wang J."/>
            <person name="Ling H.Q."/>
            <person name="Wan P."/>
        </authorList>
    </citation>
    <scope>NUCLEOTIDE SEQUENCE</scope>
    <source>
        <strain evidence="4">cv. Jingnong 6</strain>
    </source>
</reference>
<feature type="domain" description="Putative plant transposon protein" evidence="2">
    <location>
        <begin position="3"/>
        <end position="116"/>
    </location>
</feature>
<feature type="compositionally biased region" description="Acidic residues" evidence="1">
    <location>
        <begin position="249"/>
        <end position="276"/>
    </location>
</feature>
<evidence type="ECO:0000313" key="3">
    <source>
        <dbReference type="EMBL" id="KOM25198.1"/>
    </source>
</evidence>
<feature type="region of interest" description="Disordered" evidence="1">
    <location>
        <begin position="152"/>
        <end position="176"/>
    </location>
</feature>
<protein>
    <recommendedName>
        <fullName evidence="2">Putative plant transposon protein domain-containing protein</fullName>
    </recommendedName>
</protein>
<proteinExistence type="predicted"/>
<gene>
    <name evidence="3" type="ORF">LR48_Vigan53s001300</name>
</gene>
<sequence length="276" mass="31705">MDEDINYTKVEQTLCMQGARFQRNRNDTPIHIKRTYLAPLAKYWMTFTHSNIQPCSHVSDITTNRAIILFYVLRGLNINLGQVIANEIKHCAHSVNNKAHLGHPSLITHFCELAWVNVSHPPFERPRKEIDASYYTQYCMLDEAGIPMPTPQPPRVHRRVLQPDQQGQAQDDAQDAAPFQMRDMYMSLMESRMDALYRGKQAIMMNLTSAFPERKFMTQEEFQAYVAWPADPTQDGGGAGASGATTMEEHEEEEKEEEDEEEDDEDEEEDSDDSWG</sequence>
<dbReference type="Proteomes" id="UP000053144">
    <property type="component" value="Unassembled WGS sequence"/>
</dbReference>
<evidence type="ECO:0000259" key="2">
    <source>
        <dbReference type="Pfam" id="PF20167"/>
    </source>
</evidence>
<feature type="region of interest" description="Disordered" evidence="1">
    <location>
        <begin position="229"/>
        <end position="276"/>
    </location>
</feature>
<dbReference type="InterPro" id="IPR046796">
    <property type="entry name" value="Transposase_32_dom"/>
</dbReference>
<organism evidence="3 4">
    <name type="scientific">Phaseolus angularis</name>
    <name type="common">Azuki bean</name>
    <name type="synonym">Vigna angularis</name>
    <dbReference type="NCBI Taxonomy" id="3914"/>
    <lineage>
        <taxon>Eukaryota</taxon>
        <taxon>Viridiplantae</taxon>
        <taxon>Streptophyta</taxon>
        <taxon>Embryophyta</taxon>
        <taxon>Tracheophyta</taxon>
        <taxon>Spermatophyta</taxon>
        <taxon>Magnoliopsida</taxon>
        <taxon>eudicotyledons</taxon>
        <taxon>Gunneridae</taxon>
        <taxon>Pentapetalae</taxon>
        <taxon>rosids</taxon>
        <taxon>fabids</taxon>
        <taxon>Fabales</taxon>
        <taxon>Fabaceae</taxon>
        <taxon>Papilionoideae</taxon>
        <taxon>50 kb inversion clade</taxon>
        <taxon>NPAAA clade</taxon>
        <taxon>indigoferoid/millettioid clade</taxon>
        <taxon>Phaseoleae</taxon>
        <taxon>Vigna</taxon>
    </lineage>
</organism>
<dbReference type="Pfam" id="PF20167">
    <property type="entry name" value="Transposase_32"/>
    <property type="match status" value="1"/>
</dbReference>
<evidence type="ECO:0000313" key="4">
    <source>
        <dbReference type="Proteomes" id="UP000053144"/>
    </source>
</evidence>
<dbReference type="Gramene" id="KOM25198">
    <property type="protein sequence ID" value="KOM25198"/>
    <property type="gene ID" value="LR48_Vigan53s001300"/>
</dbReference>